<dbReference type="Pfam" id="PF02536">
    <property type="entry name" value="mTERF"/>
    <property type="match status" value="1"/>
</dbReference>
<evidence type="ECO:0000313" key="4">
    <source>
        <dbReference type="EMBL" id="KAE9445693.1"/>
    </source>
</evidence>
<protein>
    <submittedName>
        <fullName evidence="4">Uncharacterized protein</fullName>
    </submittedName>
</protein>
<name>A0A6A4KB44_9ERIC</name>
<dbReference type="Gene3D" id="1.25.70.10">
    <property type="entry name" value="Transcription termination factor 3, mitochondrial"/>
    <property type="match status" value="1"/>
</dbReference>
<proteinExistence type="inferred from homology"/>
<keyword evidence="2" id="KW-0806">Transcription termination</keyword>
<dbReference type="OrthoDB" id="637682at2759"/>
<comment type="similarity">
    <text evidence="1">Belongs to the mTERF family.</text>
</comment>
<reference evidence="4" key="1">
    <citation type="journal article" date="2019" name="Genome Biol. Evol.">
        <title>The Rhododendron genome and chromosomal organization provide insight into shared whole-genome duplications across the heath family (Ericaceae).</title>
        <authorList>
            <person name="Soza V.L."/>
            <person name="Lindsley D."/>
            <person name="Waalkes A."/>
            <person name="Ramage E."/>
            <person name="Patwardhan R.P."/>
            <person name="Burton J.N."/>
            <person name="Adey A."/>
            <person name="Kumar A."/>
            <person name="Qiu R."/>
            <person name="Shendure J."/>
            <person name="Hall B."/>
        </authorList>
    </citation>
    <scope>NUCLEOTIDE SEQUENCE</scope>
    <source>
        <strain evidence="4">RSF 1966-606</strain>
    </source>
</reference>
<dbReference type="PANTHER" id="PTHR13068:SF166">
    <property type="entry name" value="TRANSCRIPTION TERMINATION FACTOR MTERF15, MITOCHONDRIAL-LIKE"/>
    <property type="match status" value="1"/>
</dbReference>
<dbReference type="InterPro" id="IPR038538">
    <property type="entry name" value="MTERF_sf"/>
</dbReference>
<dbReference type="SMART" id="SM00733">
    <property type="entry name" value="Mterf"/>
    <property type="match status" value="2"/>
</dbReference>
<keyword evidence="2" id="KW-0804">Transcription</keyword>
<evidence type="ECO:0000256" key="3">
    <source>
        <dbReference type="ARBA" id="ARBA00022946"/>
    </source>
</evidence>
<feature type="non-terminal residue" evidence="4">
    <location>
        <position position="1"/>
    </location>
</feature>
<gene>
    <name evidence="4" type="ORF">C3L33_22407</name>
</gene>
<dbReference type="EMBL" id="QEFC01004026">
    <property type="protein sequence ID" value="KAE9445693.1"/>
    <property type="molecule type" value="Genomic_DNA"/>
</dbReference>
<organism evidence="4">
    <name type="scientific">Rhododendron williamsianum</name>
    <dbReference type="NCBI Taxonomy" id="262921"/>
    <lineage>
        <taxon>Eukaryota</taxon>
        <taxon>Viridiplantae</taxon>
        <taxon>Streptophyta</taxon>
        <taxon>Embryophyta</taxon>
        <taxon>Tracheophyta</taxon>
        <taxon>Spermatophyta</taxon>
        <taxon>Magnoliopsida</taxon>
        <taxon>eudicotyledons</taxon>
        <taxon>Gunneridae</taxon>
        <taxon>Pentapetalae</taxon>
        <taxon>asterids</taxon>
        <taxon>Ericales</taxon>
        <taxon>Ericaceae</taxon>
        <taxon>Ericoideae</taxon>
        <taxon>Rhodoreae</taxon>
        <taxon>Rhododendron</taxon>
    </lineage>
</organism>
<keyword evidence="2" id="KW-0805">Transcription regulation</keyword>
<accession>A0A6A4KB44</accession>
<dbReference type="GO" id="GO:0003676">
    <property type="term" value="F:nucleic acid binding"/>
    <property type="evidence" value="ECO:0007669"/>
    <property type="project" value="InterPro"/>
</dbReference>
<dbReference type="GO" id="GO:0006353">
    <property type="term" value="P:DNA-templated transcription termination"/>
    <property type="evidence" value="ECO:0007669"/>
    <property type="project" value="UniProtKB-KW"/>
</dbReference>
<dbReference type="PANTHER" id="PTHR13068">
    <property type="entry name" value="CGI-12 PROTEIN-RELATED"/>
    <property type="match status" value="1"/>
</dbReference>
<comment type="caution">
    <text evidence="4">The sequence shown here is derived from an EMBL/GenBank/DDBJ whole genome shotgun (WGS) entry which is preliminary data.</text>
</comment>
<dbReference type="AlphaFoldDB" id="A0A6A4KB44"/>
<keyword evidence="3" id="KW-0809">Transit peptide</keyword>
<sequence length="193" mass="22425">MVSYDRFRRAVEEVQKMDFSPSKVNFVVAIKVLGSMTKSTWNKKIEVYQKWGLTKDEIFVAFKKRPWFMTISEDKINGVMDFLVNEMGWECSFITTNPLIISLSLEKRIVPRCAVYQALLLKGLIKTKSFNLATFLSISEMMFIKKVLSYHGEGPELLNLYKEKLDLPNLLIVVRKEAPDLLKLYPEMQELAK</sequence>
<dbReference type="InterPro" id="IPR003690">
    <property type="entry name" value="MTERF"/>
</dbReference>
<evidence type="ECO:0000256" key="1">
    <source>
        <dbReference type="ARBA" id="ARBA00007692"/>
    </source>
</evidence>
<evidence type="ECO:0000256" key="2">
    <source>
        <dbReference type="ARBA" id="ARBA00022472"/>
    </source>
</evidence>